<feature type="region of interest" description="Disordered" evidence="2">
    <location>
        <begin position="3550"/>
        <end position="3619"/>
    </location>
</feature>
<dbReference type="InterPro" id="IPR027007">
    <property type="entry name" value="C2_DOCK-type_domain"/>
</dbReference>
<feature type="region of interest" description="Disordered" evidence="2">
    <location>
        <begin position="342"/>
        <end position="377"/>
    </location>
</feature>
<dbReference type="InterPro" id="IPR043161">
    <property type="entry name" value="DOCK_C_lobe_A"/>
</dbReference>
<gene>
    <name evidence="4" type="ORF">DBRI1063_LOCUS19539</name>
</gene>
<protein>
    <recommendedName>
        <fullName evidence="3">C2 DOCK-type domain-containing protein</fullName>
    </recommendedName>
</protein>
<comment type="similarity">
    <text evidence="1">Belongs to the DOCK family.</text>
</comment>
<feature type="region of interest" description="Disordered" evidence="2">
    <location>
        <begin position="675"/>
        <end position="701"/>
    </location>
</feature>
<feature type="compositionally biased region" description="Polar residues" evidence="2">
    <location>
        <begin position="3183"/>
        <end position="3194"/>
    </location>
</feature>
<sequence>MKRGGTADAKLGTASVGNGSAGSITVIGTTTVGGSGGGGSGRTSPTAPLSSADRQRIFQAARSSSSNVTHPSSSSAPSLPAPPMNGVGSGDGGNASLSAPLPPPPMSAFSSVAPQPPPLTELQTSTSSSSQPPPPPPPINTDPNFLRHSKPYTNINNGVTGNSAGSGSTNPMSPENNIGNTSTASTSQRKNASSQQPPPKPTGPIYETTRIGWWNVPDDTPPQPTIPPPTTTTTTTKKSGKKEVTKIPQPTVLQLPHIPDDPIPLDINTNLTPTPQHLRNENAPLTKLHAATSTARYVPYLSDRNPSTRYLQIETQAVGFPPLGGEIEPLFCTLAIYHVEPTTPHTPQGGGSTSSGATSSTKGGNPPGGVAPPTPNLNRCGRITEALNFDIVNDADVMERCKSSLWPRAAEYDAVLDSSSSTVHQDTSFFFPEHSTTSSSLIAPVKPKEQLFPKESGGIPSTLPESNRLQHTRCGVFPLPSNLSISNLYAVLIVHKVLSEENEVEVYFKPKHTRGASAAASELNGPSSSLDDSKGIPPVDLSKMRSKAEKTSERLGRFIMPFAFGVAPLVQVIGMDMPSVPNSRAVQLPLFKLMAGRGERPIVDHIMAMLYPSFSNSYIHGAAAPAELTRGGTAMLVTRNFGYLGLHSVIHSKSSLAKDRLVDFTGELQVRRRVPRRNGNSKLTQDDNSIENDDEEEGIPLLKEEDETAHILPRWRQQYLAEPTVNGGRNVVKPRVGGSKKEKRDNTQNALVVTEIEDGPLSPLYAQELAPTPLSPNTPSGRSSSSKLGLEGSPLRTQRGIGRGYSSSSLSGSGGGAGGDAEPFFHTSFCNELLCQPRLLHNCPKRNIVIKVEVRQVEWNDSINSRIALLPYHGPCIHNPRRGSFLVQDAFTSCAYHTVNPHFLDEFKVKLPLSLCNGESTQKNGRLVLMFSVYNISVKGKKKWTDRTASKARALLSRRSTTNSSSFGGKVGELSDMLDGEGGDNKSSSSSPLELLGCGLLPITLDSCQTCLINNGYHDVKLKYIWRFAAHAEQASPRRGHERNDSNSSIGSLFFHERREHRRNRSFDVPLSPVSFPRNTLILEPISGVRGEIGMRSTDATSVGSIQSMNSSLDSTSDMFPNNKEDEIMVLQVRIVAHSSVHPQNPTLSKLFLRGPNPPRIMSVEEMMRPSSPWRLPRHELLLQLEPEMTQRWKYLKDKVVEEEQALLQTTIELSKSSMCPSSDASSHFIRIVFQLWRTIVSGTGEPSLLWANPASLIPLRMHSFATLLHVINSVTTFMGKHGITQLDGRGKWNLTSMGKIVAMLFDEEVLYGGPSEDLWEPDDQEAENDEKNVEKSLDTLINGDNSSTLEEQNGFGPNKEVPGSTDEYELKPKKGRGHRKNSTLPLPDSWMSSMTHFDKQGIESNLDSDHGLGGLPLLSSNSSEDLMHDENTPFSQRSKTLSFPYNASRMRKDTVSSNRTAEKTGEDEIRDTEKNETTGEYPSKTEASVVSRFSSTSSRGVIKIDTKSDFQAALNSFSSSSQDGLSSTRSSSSSQSTSGSRVAMNMISAYGRSGINGGPAANRRKWMTAPSSALATIREDADTADRDISEIISSMESLKANNNPTNEDVSVSLEKNESNLTEGIQKSGNDNDNSLDTELILRTNKATKSVKEGVKQMRVPKVKSADKDTTVVLPTITDSFETKPETNHNNDSKVDTPPKKSVPVTDKEIETAGTAFLDVIGKNLGFGLGNKDMGGEEKRVGYAHHRKTRSRCSIDWTLPPADLLMENHQEMEQMNRGGDRILTPSSFSPNGNQDTSDDDATSTTTDSDSSTKGSDIDKKKDTKSKFDRDTQSALEMEKMKEKTETQTHPFKRSENPQSVSKSNQDTKKESVMLPGFADRIVGFGKKCTEGRWFPYAYEVVIFQWVALLIEQTRSGEQASNTNSSSSVGGGSISSASAGSGIKGYSQASGQPPIVAKSLSDAASRARGVTIGCGPILFEVIKKSLFFRASMVRKTRAKTMGSTDDPENNFASVPPLVRLDDNLLSTLEDLISMVTDACIDSRNFDSFQFRQTSIDVNDAIVRFLRDLFAVLELDLVHRLVLVYFSRFVMKEGKHWQDRDSKIGLRCSWETCKLRLNAITLFVRFPEFIRVNRPLMQTWDKWPVSAPTPATRRFFTDVLEQLDTLGMLGFAASEGPVRRSAVEIPPLKPHWLAELVIDICLSAAGHAEQNIQHRAASLLHELFWARSQEGKANGTVSVVASMFVTFITKILGHISYLSSLPPKNQLRKDILPCVVFVLQSAPVGLLRALWRKLCLRAEGKGKLECFGGIRDTVVATPLDDMDITPGTSLKTDEVHTGSYEASEETDLPSILDVFSLLNLSLKTFEYEGSESNIEEDDGDDNNDQRASWRKEFLLAIEEDGYASFSKRPRPFPGLRSSRRGESEKESSRRYTTSSSRKWHAHDGAIVIINTCRYIVREALSMLKPSVNKTSGIFMSTNLSSMSRISDSFGPSSFSSSVEDVTTNDEKGDKYSGVRNSKKSSRMKRKKTVESLNFSVADTVIFIRATSSVYLHSLSLRQSDIVIVKTLTAAVEILKAFGIKLFLSAVGETLQHWMRVVLVQCGSRRAEVRVQALEFLALILRLTWDSFGSFFRIRVPLLAVQTEVMERIVATAAARYYREQRRLGTVVQYLSNDSAEASLAPLWRTLDRLHHQSASQNVAYRSALMRIAEMMKKLYRAYIAAHALAIVNRARSSSSPSNGNKENETESNPHLQYSRVTVHRITSASAGYSKQFLGFQDDNSQRDAVTHSEAVEDAFLAAADVFSPTELPSHRVAWLRKLAEFHSSRSKFAEEATCRFYIHSTLRQAARLHNCLWNSVPFLPWASDSSDGVHLDGEGPAGEPGDYYDTDYDFEDFSAVDNVDNLVVLGSGKQIEKNNSFRRIFYRVANSVRMRTGDWDVSGNKNLFYGVTFVSEYNTVSPWITLREMEEDMVEEAETAGDLYLKAGIVESSRFAWSLATQFYSETFNYARLAYVYRRLALVVASQVPAVDTSNQLELSSPLGRFYKIWFHGGAPDELIGAEFVYRAPVSVKLEEFGKRLCEMLKSILPEKTPIDLVLDDGRPEEIVQRKNQRRPLGAVTREPIKIKVTPLRPLFRKSYRGSPEWFYQRTDLAGFSTPSAMNLSNGGNSARGSGISYTDGDDKPFSRFSASPRNRGQTNSFATSLIMPNTSFDRYGKTSDTASFGSVGLGNQELSGEIAIMGGGELIGVDKFSFTQPIKKDRLKGSRDWLKVPPGDFAEKSLRVTELQVEQCFPACVARQAVVHRSVYTQSPLEAGIEAVCSWCAVLFRTAVATNGLAVLGTHQTDQGLGTAAAKVVADCIHCSRVKEMGQALLSINGYVAEEDDGTMLMQYAKLADDEIMKYQVKLARSIVIFMELLHLLIARNRDLLLAIVQARKRRDTASFGSKGGGYISSPESADRRGNQHIRSALTDGGSSVASAGGNGSDRTDNSIAVQSELQRAFRSMAVALYPLISNIIRSETPRWLQKCGQETYFSSGAYRQTRISMGEELFFFGGGTTAQSSHEDERSNKPEPYGVPLSIIPAKSVSPNGSQCGSITSRNSDSIRLHRRPSPSRSSVANSVREF</sequence>
<feature type="region of interest" description="Disordered" evidence="2">
    <location>
        <begin position="518"/>
        <end position="546"/>
    </location>
</feature>
<feature type="compositionally biased region" description="Pro residues" evidence="2">
    <location>
        <begin position="131"/>
        <end position="140"/>
    </location>
</feature>
<feature type="region of interest" description="Disordered" evidence="2">
    <location>
        <begin position="1"/>
        <end position="243"/>
    </location>
</feature>
<feature type="compositionally biased region" description="Polar residues" evidence="2">
    <location>
        <begin position="1784"/>
        <end position="1794"/>
    </location>
</feature>
<feature type="region of interest" description="Disordered" evidence="2">
    <location>
        <begin position="1518"/>
        <end position="1541"/>
    </location>
</feature>
<feature type="compositionally biased region" description="Polar residues" evidence="2">
    <location>
        <begin position="1433"/>
        <end position="1446"/>
    </location>
</feature>
<reference evidence="4" key="1">
    <citation type="submission" date="2021-01" db="EMBL/GenBank/DDBJ databases">
        <authorList>
            <person name="Corre E."/>
            <person name="Pelletier E."/>
            <person name="Niang G."/>
            <person name="Scheremetjew M."/>
            <person name="Finn R."/>
            <person name="Kale V."/>
            <person name="Holt S."/>
            <person name="Cochrane G."/>
            <person name="Meng A."/>
            <person name="Brown T."/>
            <person name="Cohen L."/>
        </authorList>
    </citation>
    <scope>NUCLEOTIDE SEQUENCE</scope>
    <source>
        <strain evidence="4">Pop2</strain>
    </source>
</reference>
<feature type="region of interest" description="Disordered" evidence="2">
    <location>
        <begin position="1681"/>
        <end position="1704"/>
    </location>
</feature>
<feature type="compositionally biased region" description="Low complexity" evidence="2">
    <location>
        <begin position="120"/>
        <end position="130"/>
    </location>
</feature>
<feature type="region of interest" description="Disordered" evidence="2">
    <location>
        <begin position="2489"/>
        <end position="2520"/>
    </location>
</feature>
<feature type="compositionally biased region" description="Low complexity" evidence="2">
    <location>
        <begin position="1802"/>
        <end position="1814"/>
    </location>
</feature>
<evidence type="ECO:0000313" key="4">
    <source>
        <dbReference type="EMBL" id="CAD9346767.1"/>
    </source>
</evidence>
<feature type="compositionally biased region" description="Low complexity" evidence="2">
    <location>
        <begin position="63"/>
        <end position="78"/>
    </location>
</feature>
<feature type="compositionally biased region" description="Pro residues" evidence="2">
    <location>
        <begin position="219"/>
        <end position="230"/>
    </location>
</feature>
<feature type="region of interest" description="Disordered" evidence="2">
    <location>
        <begin position="1341"/>
        <end position="1493"/>
    </location>
</feature>
<feature type="compositionally biased region" description="Acidic residues" evidence="2">
    <location>
        <begin position="688"/>
        <end position="698"/>
    </location>
</feature>
<feature type="compositionally biased region" description="Polar residues" evidence="2">
    <location>
        <begin position="151"/>
        <end position="195"/>
    </location>
</feature>
<dbReference type="InterPro" id="IPR035892">
    <property type="entry name" value="C2_domain_sf"/>
</dbReference>
<name>A0A7S1ZSD3_9STRA</name>
<feature type="compositionally biased region" description="Basic and acidic residues" evidence="2">
    <location>
        <begin position="2417"/>
        <end position="2427"/>
    </location>
</feature>
<feature type="domain" description="C2 DOCK-type" evidence="3">
    <location>
        <begin position="830"/>
        <end position="1072"/>
    </location>
</feature>
<feature type="region of interest" description="Disordered" evidence="2">
    <location>
        <begin position="726"/>
        <end position="751"/>
    </location>
</feature>
<dbReference type="GO" id="GO:0007264">
    <property type="term" value="P:small GTPase-mediated signal transduction"/>
    <property type="evidence" value="ECO:0007669"/>
    <property type="project" value="InterPro"/>
</dbReference>
<feature type="compositionally biased region" description="Low complexity" evidence="2">
    <location>
        <begin position="775"/>
        <end position="786"/>
    </location>
</feature>
<feature type="region of interest" description="Disordered" evidence="2">
    <location>
        <begin position="3437"/>
        <end position="3484"/>
    </location>
</feature>
<feature type="region of interest" description="Disordered" evidence="2">
    <location>
        <begin position="961"/>
        <end position="988"/>
    </location>
</feature>
<accession>A0A7S1ZSD3</accession>
<dbReference type="InterPro" id="IPR026791">
    <property type="entry name" value="DOCK"/>
</dbReference>
<feature type="compositionally biased region" description="Basic and acidic residues" evidence="2">
    <location>
        <begin position="1815"/>
        <end position="1846"/>
    </location>
</feature>
<feature type="compositionally biased region" description="Polar residues" evidence="2">
    <location>
        <begin position="1343"/>
        <end position="1352"/>
    </location>
</feature>
<dbReference type="EMBL" id="HBGN01030326">
    <property type="protein sequence ID" value="CAD9346767.1"/>
    <property type="molecule type" value="Transcribed_RNA"/>
</dbReference>
<dbReference type="Gene3D" id="1.25.40.410">
    <property type="match status" value="1"/>
</dbReference>
<feature type="compositionally biased region" description="Basic and acidic residues" evidence="2">
    <location>
        <begin position="1451"/>
        <end position="1478"/>
    </location>
</feature>
<feature type="region of interest" description="Disordered" evidence="2">
    <location>
        <begin position="1779"/>
        <end position="1868"/>
    </location>
</feature>
<feature type="compositionally biased region" description="Basic and acidic residues" evidence="2">
    <location>
        <begin position="1681"/>
        <end position="1699"/>
    </location>
</feature>
<feature type="compositionally biased region" description="Low complexity" evidence="2">
    <location>
        <begin position="21"/>
        <end position="30"/>
    </location>
</feature>
<organism evidence="4">
    <name type="scientific">Ditylum brightwellii</name>
    <dbReference type="NCBI Taxonomy" id="49249"/>
    <lineage>
        <taxon>Eukaryota</taxon>
        <taxon>Sar</taxon>
        <taxon>Stramenopiles</taxon>
        <taxon>Ochrophyta</taxon>
        <taxon>Bacillariophyta</taxon>
        <taxon>Mediophyceae</taxon>
        <taxon>Lithodesmiophycidae</taxon>
        <taxon>Lithodesmiales</taxon>
        <taxon>Lithodesmiaceae</taxon>
        <taxon>Ditylum</taxon>
    </lineage>
</organism>
<feature type="region of interest" description="Disordered" evidence="2">
    <location>
        <begin position="766"/>
        <end position="817"/>
    </location>
</feature>
<feature type="compositionally biased region" description="Low complexity" evidence="2">
    <location>
        <begin position="354"/>
        <end position="364"/>
    </location>
</feature>
<evidence type="ECO:0000256" key="2">
    <source>
        <dbReference type="SAM" id="MobiDB-lite"/>
    </source>
</evidence>
<dbReference type="PANTHER" id="PTHR23317:SF76">
    <property type="entry name" value="LD20667P"/>
    <property type="match status" value="1"/>
</dbReference>
<feature type="compositionally biased region" description="Polar residues" evidence="2">
    <location>
        <begin position="3581"/>
        <end position="3598"/>
    </location>
</feature>
<dbReference type="PANTHER" id="PTHR23317">
    <property type="entry name" value="DEDICATOR OF CYTOKINESIS DOCK"/>
    <property type="match status" value="1"/>
</dbReference>
<proteinExistence type="inferred from homology"/>
<feature type="region of interest" description="Disordered" evidence="2">
    <location>
        <begin position="3159"/>
        <end position="3194"/>
    </location>
</feature>
<feature type="region of interest" description="Disordered" evidence="2">
    <location>
        <begin position="2403"/>
        <end position="2433"/>
    </location>
</feature>
<evidence type="ECO:0000259" key="3">
    <source>
        <dbReference type="PROSITE" id="PS51650"/>
    </source>
</evidence>
<dbReference type="GO" id="GO:0005085">
    <property type="term" value="F:guanyl-nucleotide exchange factor activity"/>
    <property type="evidence" value="ECO:0007669"/>
    <property type="project" value="InterPro"/>
</dbReference>
<dbReference type="Gene3D" id="2.60.40.150">
    <property type="entry name" value="C2 domain"/>
    <property type="match status" value="1"/>
</dbReference>
<evidence type="ECO:0000256" key="1">
    <source>
        <dbReference type="PROSITE-ProRule" id="PRU00983"/>
    </source>
</evidence>
<dbReference type="PROSITE" id="PS51650">
    <property type="entry name" value="C2_DOCK"/>
    <property type="match status" value="1"/>
</dbReference>
<feature type="region of interest" description="Disordered" evidence="2">
    <location>
        <begin position="2728"/>
        <end position="2751"/>
    </location>
</feature>
<feature type="compositionally biased region" description="Gly residues" evidence="2">
    <location>
        <begin position="31"/>
        <end position="41"/>
    </location>
</feature>